<proteinExistence type="predicted"/>
<feature type="domain" description="Roadblock/LAMTOR2" evidence="1">
    <location>
        <begin position="15"/>
        <end position="105"/>
    </location>
</feature>
<dbReference type="InterPro" id="IPR004942">
    <property type="entry name" value="Roadblock/LAMTOR2_dom"/>
</dbReference>
<dbReference type="Pfam" id="PF03259">
    <property type="entry name" value="Robl_LC7"/>
    <property type="match status" value="1"/>
</dbReference>
<dbReference type="SMART" id="SM00960">
    <property type="entry name" value="Robl_LC7"/>
    <property type="match status" value="1"/>
</dbReference>
<protein>
    <submittedName>
        <fullName evidence="2">Roadblock/LC7 domain-containing protein</fullName>
    </submittedName>
</protein>
<sequence length="140" mass="14718">MSENMASQSASSDLTWLLDGFKDRISGIDTVLVVTTDGLPSHTCTGLGREDAEQLAAITSGTYGLMRGLDTRYLGAAVRQIVAQLDTRAYFVTEAAENSLLAVIAHLGADAGQVGHEMVLLANQVRSHLGNPSRAESTAG</sequence>
<dbReference type="RefSeq" id="WP_369228515.1">
    <property type="nucleotide sequence ID" value="NZ_CP163442.1"/>
</dbReference>
<accession>A0AB39R1X1</accession>
<reference evidence="2" key="1">
    <citation type="submission" date="2024-07" db="EMBL/GenBank/DDBJ databases">
        <authorList>
            <person name="Yu S.T."/>
        </authorList>
    </citation>
    <scope>NUCLEOTIDE SEQUENCE</scope>
    <source>
        <strain evidence="2">R39</strain>
        <plasmid evidence="2">unnamed1</plasmid>
    </source>
</reference>
<dbReference type="InterPro" id="IPR053141">
    <property type="entry name" value="Mycobact_SerProt_Inhib_Rv3364c"/>
</dbReference>
<gene>
    <name evidence="2" type="ORF">AB5J52_48610</name>
</gene>
<dbReference type="PANTHER" id="PTHR36222">
    <property type="entry name" value="SERINE PROTEASE INHIBITOR RV3364C"/>
    <property type="match status" value="1"/>
</dbReference>
<name>A0AB39R1X1_9ACTN</name>
<keyword evidence="2" id="KW-0614">Plasmid</keyword>
<dbReference type="EMBL" id="CP163442">
    <property type="protein sequence ID" value="XDQ49992.1"/>
    <property type="molecule type" value="Genomic_DNA"/>
</dbReference>
<dbReference type="PANTHER" id="PTHR36222:SF1">
    <property type="entry name" value="SERINE PROTEASE INHIBITOR RV3364C"/>
    <property type="match status" value="1"/>
</dbReference>
<dbReference type="SUPFAM" id="SSF103196">
    <property type="entry name" value="Roadblock/LC7 domain"/>
    <property type="match status" value="1"/>
</dbReference>
<organism evidence="2">
    <name type="scientific">Streptomyces sp. R39</name>
    <dbReference type="NCBI Taxonomy" id="3238631"/>
    <lineage>
        <taxon>Bacteria</taxon>
        <taxon>Bacillati</taxon>
        <taxon>Actinomycetota</taxon>
        <taxon>Actinomycetes</taxon>
        <taxon>Kitasatosporales</taxon>
        <taxon>Streptomycetaceae</taxon>
        <taxon>Streptomyces</taxon>
    </lineage>
</organism>
<evidence type="ECO:0000259" key="1">
    <source>
        <dbReference type="SMART" id="SM00960"/>
    </source>
</evidence>
<geneLocation type="plasmid" evidence="2">
    <name>unnamed1</name>
</geneLocation>
<evidence type="ECO:0000313" key="2">
    <source>
        <dbReference type="EMBL" id="XDQ49992.1"/>
    </source>
</evidence>
<dbReference type="AlphaFoldDB" id="A0AB39R1X1"/>
<dbReference type="Gene3D" id="3.30.450.30">
    <property type="entry name" value="Dynein light chain 2a, cytoplasmic"/>
    <property type="match status" value="1"/>
</dbReference>